<keyword evidence="1" id="KW-1133">Transmembrane helix</keyword>
<organism evidence="2 3">
    <name type="scientific">Nocardioides psychrotolerans</name>
    <dbReference type="NCBI Taxonomy" id="1005945"/>
    <lineage>
        <taxon>Bacteria</taxon>
        <taxon>Bacillati</taxon>
        <taxon>Actinomycetota</taxon>
        <taxon>Actinomycetes</taxon>
        <taxon>Propionibacteriales</taxon>
        <taxon>Nocardioidaceae</taxon>
        <taxon>Nocardioides</taxon>
    </lineage>
</organism>
<sequence>MLVVVLALLGGLLTALAFVRWARVERAMRLREPLPHFTLGLVVTVAMVAVSVLIAVSFAV</sequence>
<evidence type="ECO:0000313" key="2">
    <source>
        <dbReference type="EMBL" id="SFI51689.1"/>
    </source>
</evidence>
<keyword evidence="1" id="KW-0472">Membrane</keyword>
<dbReference type="RefSeq" id="WP_246166587.1">
    <property type="nucleotide sequence ID" value="NZ_BKAF01000043.1"/>
</dbReference>
<keyword evidence="1" id="KW-0812">Transmembrane</keyword>
<protein>
    <submittedName>
        <fullName evidence="2">Putative membrane protein</fullName>
    </submittedName>
</protein>
<proteinExistence type="predicted"/>
<dbReference type="EMBL" id="FOQG01000009">
    <property type="protein sequence ID" value="SFI51689.1"/>
    <property type="molecule type" value="Genomic_DNA"/>
</dbReference>
<dbReference type="STRING" id="1005945.SAMN05216561_109152"/>
<gene>
    <name evidence="2" type="ORF">SAMN05216561_109152</name>
</gene>
<evidence type="ECO:0000256" key="1">
    <source>
        <dbReference type="SAM" id="Phobius"/>
    </source>
</evidence>
<feature type="transmembrane region" description="Helical" evidence="1">
    <location>
        <begin position="41"/>
        <end position="59"/>
    </location>
</feature>
<evidence type="ECO:0000313" key="3">
    <source>
        <dbReference type="Proteomes" id="UP000198649"/>
    </source>
</evidence>
<dbReference type="Proteomes" id="UP000198649">
    <property type="component" value="Unassembled WGS sequence"/>
</dbReference>
<accession>A0A1I3IUS0</accession>
<dbReference type="AlphaFoldDB" id="A0A1I3IUS0"/>
<name>A0A1I3IUS0_9ACTN</name>
<reference evidence="2 3" key="1">
    <citation type="submission" date="2016-10" db="EMBL/GenBank/DDBJ databases">
        <authorList>
            <person name="de Groot N.N."/>
        </authorList>
    </citation>
    <scope>NUCLEOTIDE SEQUENCE [LARGE SCALE GENOMIC DNA]</scope>
    <source>
        <strain evidence="2 3">CGMCC 1.11156</strain>
    </source>
</reference>
<keyword evidence="3" id="KW-1185">Reference proteome</keyword>